<comment type="caution">
    <text evidence="2">The sequence shown here is derived from an EMBL/GenBank/DDBJ whole genome shotgun (WGS) entry which is preliminary data.</text>
</comment>
<reference evidence="2 3" key="1">
    <citation type="submission" date="2020-08" db="EMBL/GenBank/DDBJ databases">
        <title>Genomic Encyclopedia of Type Strains, Phase IV (KMG-IV): sequencing the most valuable type-strain genomes for metagenomic binning, comparative biology and taxonomic classification.</title>
        <authorList>
            <person name="Goeker M."/>
        </authorList>
    </citation>
    <scope>NUCLEOTIDE SEQUENCE [LARGE SCALE GENOMIC DNA]</scope>
    <source>
        <strain evidence="2 3">DSM 102234</strain>
    </source>
</reference>
<dbReference type="RefSeq" id="WP_184561625.1">
    <property type="nucleotide sequence ID" value="NZ_JACIEI010000001.1"/>
</dbReference>
<dbReference type="AlphaFoldDB" id="A0A7W6H0A1"/>
<sequence>MANASNGKNVSVEDLSAQMEILRNDLSNLTQTLSDYGVSKSAEATRYAKATAADLEAAGRKKASEAQAQAEEFVHNQPATSLGIAAGIGFLVGMMTARR</sequence>
<evidence type="ECO:0000313" key="2">
    <source>
        <dbReference type="EMBL" id="MBB3992449.1"/>
    </source>
</evidence>
<protein>
    <submittedName>
        <fullName evidence="2">ElaB/YqjD/DUF883 family membrane-anchored ribosome-binding protein</fullName>
    </submittedName>
</protein>
<dbReference type="Pfam" id="PF19029">
    <property type="entry name" value="DUF883_C"/>
    <property type="match status" value="1"/>
</dbReference>
<gene>
    <name evidence="2" type="ORF">GGR95_000068</name>
</gene>
<dbReference type="Proteomes" id="UP000530268">
    <property type="component" value="Unassembled WGS sequence"/>
</dbReference>
<keyword evidence="3" id="KW-1185">Reference proteome</keyword>
<accession>A0A7W6H0A1</accession>
<evidence type="ECO:0000313" key="3">
    <source>
        <dbReference type="Proteomes" id="UP000530268"/>
    </source>
</evidence>
<name>A0A7W6H0A1_9RHOB</name>
<dbReference type="EMBL" id="JACIEI010000001">
    <property type="protein sequence ID" value="MBB3992449.1"/>
    <property type="molecule type" value="Genomic_DNA"/>
</dbReference>
<dbReference type="InterPro" id="IPR043605">
    <property type="entry name" value="DUF883_C"/>
</dbReference>
<evidence type="ECO:0000259" key="1">
    <source>
        <dbReference type="Pfam" id="PF19029"/>
    </source>
</evidence>
<proteinExistence type="predicted"/>
<organism evidence="2 3">
    <name type="scientific">Sulfitobacter undariae</name>
    <dbReference type="NCBI Taxonomy" id="1563671"/>
    <lineage>
        <taxon>Bacteria</taxon>
        <taxon>Pseudomonadati</taxon>
        <taxon>Pseudomonadota</taxon>
        <taxon>Alphaproteobacteria</taxon>
        <taxon>Rhodobacterales</taxon>
        <taxon>Roseobacteraceae</taxon>
        <taxon>Sulfitobacter</taxon>
    </lineage>
</organism>
<feature type="domain" description="DUF883" evidence="1">
    <location>
        <begin position="70"/>
        <end position="99"/>
    </location>
</feature>